<evidence type="ECO:0000259" key="6">
    <source>
        <dbReference type="SMART" id="SM00226"/>
    </source>
</evidence>
<feature type="active site" evidence="5">
    <location>
        <position position="14"/>
    </location>
</feature>
<feature type="active site" description="Nucleophile" evidence="5">
    <location>
        <position position="8"/>
    </location>
</feature>
<dbReference type="EMBL" id="BJZO01000116">
    <property type="protein sequence ID" value="GEO82834.1"/>
    <property type="molecule type" value="Genomic_DNA"/>
</dbReference>
<accession>A0A512HBK5</accession>
<dbReference type="FunFam" id="3.40.50.2300:FF:000113">
    <property type="entry name" value="Low molecular weight protein-tyrosine-phosphatase"/>
    <property type="match status" value="1"/>
</dbReference>
<dbReference type="InterPro" id="IPR017867">
    <property type="entry name" value="Tyr_phospatase_low_mol_wt"/>
</dbReference>
<name>A0A512HBK5_9PROT</name>
<dbReference type="InterPro" id="IPR023485">
    <property type="entry name" value="Ptyr_pPase"/>
</dbReference>
<dbReference type="Proteomes" id="UP000321567">
    <property type="component" value="Unassembled WGS sequence"/>
</dbReference>
<gene>
    <name evidence="7" type="ORF">ROR02_29650</name>
</gene>
<evidence type="ECO:0000313" key="8">
    <source>
        <dbReference type="Proteomes" id="UP000321567"/>
    </source>
</evidence>
<dbReference type="SMART" id="SM00226">
    <property type="entry name" value="LMWPc"/>
    <property type="match status" value="1"/>
</dbReference>
<organism evidence="7 8">
    <name type="scientific">Pararhodospirillum oryzae</name>
    <dbReference type="NCBI Taxonomy" id="478448"/>
    <lineage>
        <taxon>Bacteria</taxon>
        <taxon>Pseudomonadati</taxon>
        <taxon>Pseudomonadota</taxon>
        <taxon>Alphaproteobacteria</taxon>
        <taxon>Rhodospirillales</taxon>
        <taxon>Rhodospirillaceae</taxon>
        <taxon>Pararhodospirillum</taxon>
    </lineage>
</organism>
<reference evidence="7 8" key="1">
    <citation type="submission" date="2019-07" db="EMBL/GenBank/DDBJ databases">
        <title>Whole genome shotgun sequence of Rhodospirillum oryzae NBRC 107573.</title>
        <authorList>
            <person name="Hosoyama A."/>
            <person name="Uohara A."/>
            <person name="Ohji S."/>
            <person name="Ichikawa N."/>
        </authorList>
    </citation>
    <scope>NUCLEOTIDE SEQUENCE [LARGE SCALE GENOMIC DNA]</scope>
    <source>
        <strain evidence="7 8">NBRC 107573</strain>
    </source>
</reference>
<dbReference type="EC" id="3.1.3.48" evidence="2"/>
<keyword evidence="3" id="KW-0378">Hydrolase</keyword>
<feature type="active site" description="Proton donor" evidence="5">
    <location>
        <position position="126"/>
    </location>
</feature>
<evidence type="ECO:0000256" key="4">
    <source>
        <dbReference type="ARBA" id="ARBA00022912"/>
    </source>
</evidence>
<evidence type="ECO:0000313" key="7">
    <source>
        <dbReference type="EMBL" id="GEO82834.1"/>
    </source>
</evidence>
<dbReference type="PANTHER" id="PTHR11717">
    <property type="entry name" value="LOW MOLECULAR WEIGHT PROTEIN TYROSINE PHOSPHATASE"/>
    <property type="match status" value="1"/>
</dbReference>
<comment type="similarity">
    <text evidence="1">Belongs to the low molecular weight phosphotyrosine protein phosphatase family.</text>
</comment>
<protein>
    <recommendedName>
        <fullName evidence="2">protein-tyrosine-phosphatase</fullName>
        <ecNumber evidence="2">3.1.3.48</ecNumber>
    </recommendedName>
</protein>
<evidence type="ECO:0000256" key="2">
    <source>
        <dbReference type="ARBA" id="ARBA00013064"/>
    </source>
</evidence>
<dbReference type="Pfam" id="PF01451">
    <property type="entry name" value="LMWPc"/>
    <property type="match status" value="1"/>
</dbReference>
<dbReference type="InterPro" id="IPR036196">
    <property type="entry name" value="Ptyr_pPase_sf"/>
</dbReference>
<dbReference type="CDD" id="cd16343">
    <property type="entry name" value="LMWPTP"/>
    <property type="match status" value="1"/>
</dbReference>
<dbReference type="GO" id="GO:0004725">
    <property type="term" value="F:protein tyrosine phosphatase activity"/>
    <property type="evidence" value="ECO:0007669"/>
    <property type="project" value="UniProtKB-EC"/>
</dbReference>
<feature type="domain" description="Phosphotyrosine protein phosphatase I" evidence="6">
    <location>
        <begin position="2"/>
        <end position="152"/>
    </location>
</feature>
<comment type="caution">
    <text evidence="7">The sequence shown here is derived from an EMBL/GenBank/DDBJ whole genome shotgun (WGS) entry which is preliminary data.</text>
</comment>
<dbReference type="Gene3D" id="3.40.50.2300">
    <property type="match status" value="1"/>
</dbReference>
<dbReference type="AlphaFoldDB" id="A0A512HBK5"/>
<evidence type="ECO:0000256" key="1">
    <source>
        <dbReference type="ARBA" id="ARBA00011063"/>
    </source>
</evidence>
<keyword evidence="8" id="KW-1185">Reference proteome</keyword>
<sequence>MVKVLFVCTGNICRSPTAEVVFRARVADAGLAATIETDSAGLAAYHLGEPPDPRTQEAAARRGHAMADLRARQVKPADFKTFEWIVALDRSHLHGLRRVAPPGTQGQLYLLRDFSQKYPVGGDVPDPYYGGPADFEQVLDLVEDACDGLLAAVRATI</sequence>
<dbReference type="PRINTS" id="PR00719">
    <property type="entry name" value="LMWPTPASE"/>
</dbReference>
<dbReference type="SUPFAM" id="SSF52788">
    <property type="entry name" value="Phosphotyrosine protein phosphatases I"/>
    <property type="match status" value="1"/>
</dbReference>
<evidence type="ECO:0000256" key="3">
    <source>
        <dbReference type="ARBA" id="ARBA00022801"/>
    </source>
</evidence>
<dbReference type="InterPro" id="IPR050438">
    <property type="entry name" value="LMW_PTPase"/>
</dbReference>
<evidence type="ECO:0000256" key="5">
    <source>
        <dbReference type="PIRSR" id="PIRSR617867-1"/>
    </source>
</evidence>
<dbReference type="PANTHER" id="PTHR11717:SF7">
    <property type="entry name" value="LOW MOLECULAR WEIGHT PHOSPHOTYROSINE PROTEIN PHOSPHATASE"/>
    <property type="match status" value="1"/>
</dbReference>
<dbReference type="RefSeq" id="WP_170245143.1">
    <property type="nucleotide sequence ID" value="NZ_BJZO01000116.1"/>
</dbReference>
<proteinExistence type="inferred from homology"/>
<keyword evidence="4" id="KW-0904">Protein phosphatase</keyword>